<dbReference type="InterPro" id="IPR004252">
    <property type="entry name" value="Probable_transposase_24"/>
</dbReference>
<dbReference type="GO" id="GO:0005737">
    <property type="term" value="C:cytoplasm"/>
    <property type="evidence" value="ECO:0007669"/>
    <property type="project" value="TreeGrafter"/>
</dbReference>
<evidence type="ECO:0000313" key="5">
    <source>
        <dbReference type="Proteomes" id="UP000516437"/>
    </source>
</evidence>
<keyword evidence="1" id="KW-0540">Nuclease</keyword>
<dbReference type="SUPFAM" id="SSF53098">
    <property type="entry name" value="Ribonuclease H-like"/>
    <property type="match status" value="1"/>
</dbReference>
<dbReference type="GO" id="GO:0005634">
    <property type="term" value="C:nucleus"/>
    <property type="evidence" value="ECO:0007669"/>
    <property type="project" value="TreeGrafter"/>
</dbReference>
<dbReference type="EMBL" id="RXIC02000020">
    <property type="protein sequence ID" value="KAB1222806.1"/>
    <property type="molecule type" value="Genomic_DNA"/>
</dbReference>
<dbReference type="AlphaFoldDB" id="A0A6A1WEL7"/>
<evidence type="ECO:0000313" key="4">
    <source>
        <dbReference type="EMBL" id="KAB1222806.1"/>
    </source>
</evidence>
<dbReference type="InterPro" id="IPR012337">
    <property type="entry name" value="RNaseH-like_sf"/>
</dbReference>
<reference evidence="4 5" key="1">
    <citation type="journal article" date="2019" name="Plant Biotechnol. J.">
        <title>The red bayberry genome and genetic basis of sex determination.</title>
        <authorList>
            <person name="Jia H.M."/>
            <person name="Jia H.J."/>
            <person name="Cai Q.L."/>
            <person name="Wang Y."/>
            <person name="Zhao H.B."/>
            <person name="Yang W.F."/>
            <person name="Wang G.Y."/>
            <person name="Li Y.H."/>
            <person name="Zhan D.L."/>
            <person name="Shen Y.T."/>
            <person name="Niu Q.F."/>
            <person name="Chang L."/>
            <person name="Qiu J."/>
            <person name="Zhao L."/>
            <person name="Xie H.B."/>
            <person name="Fu W.Y."/>
            <person name="Jin J."/>
            <person name="Li X.W."/>
            <person name="Jiao Y."/>
            <person name="Zhou C.C."/>
            <person name="Tu T."/>
            <person name="Chai C.Y."/>
            <person name="Gao J.L."/>
            <person name="Fan L.J."/>
            <person name="van de Weg E."/>
            <person name="Wang J.Y."/>
            <person name="Gao Z.S."/>
        </authorList>
    </citation>
    <scope>NUCLEOTIDE SEQUENCE [LARGE SCALE GENOMIC DNA]</scope>
    <source>
        <tissue evidence="4">Leaves</tissue>
    </source>
</reference>
<dbReference type="GO" id="GO:0008408">
    <property type="term" value="F:3'-5' exonuclease activity"/>
    <property type="evidence" value="ECO:0007669"/>
    <property type="project" value="InterPro"/>
</dbReference>
<keyword evidence="5" id="KW-1185">Reference proteome</keyword>
<evidence type="ECO:0000256" key="1">
    <source>
        <dbReference type="ARBA" id="ARBA00022722"/>
    </source>
</evidence>
<keyword evidence="2" id="KW-0378">Hydrolase</keyword>
<evidence type="ECO:0000256" key="2">
    <source>
        <dbReference type="ARBA" id="ARBA00022801"/>
    </source>
</evidence>
<sequence length="207" mass="23255">MVHTAGSKSFARYAHELEKEKQVPINRADLYKAVHMRSDGSPINPDVAEKIEQRQYQDVPITITFHQQFIDHLMQVKNESNDYGVGASDDGADSATVQMVCRSSHRSGLKQARTLFDLSPTSLEPEVELQASKKTLHLAEEKLGIRALRNAGLKRLASEVLGRYIEKPRSIRMGRWDNRELTPAQVQYATMDAFLSYEIGRTLNAGG</sequence>
<proteinExistence type="predicted"/>
<dbReference type="Proteomes" id="UP000516437">
    <property type="component" value="Chromosome 2"/>
</dbReference>
<dbReference type="PANTHER" id="PTHR13620:SF105">
    <property type="entry name" value="OS01G0737700 PROTEIN"/>
    <property type="match status" value="1"/>
</dbReference>
<dbReference type="PANTHER" id="PTHR13620">
    <property type="entry name" value="3-5 EXONUCLEASE"/>
    <property type="match status" value="1"/>
</dbReference>
<dbReference type="OrthoDB" id="1920326at2759"/>
<accession>A0A6A1WEL7</accession>
<dbReference type="Gene3D" id="3.30.420.10">
    <property type="entry name" value="Ribonuclease H-like superfamily/Ribonuclease H"/>
    <property type="match status" value="1"/>
</dbReference>
<evidence type="ECO:0000259" key="3">
    <source>
        <dbReference type="Pfam" id="PF01612"/>
    </source>
</evidence>
<dbReference type="GO" id="GO:0006139">
    <property type="term" value="P:nucleobase-containing compound metabolic process"/>
    <property type="evidence" value="ECO:0007669"/>
    <property type="project" value="InterPro"/>
</dbReference>
<dbReference type="Pfam" id="PF01612">
    <property type="entry name" value="DNA_pol_A_exo1"/>
    <property type="match status" value="1"/>
</dbReference>
<dbReference type="InterPro" id="IPR036397">
    <property type="entry name" value="RNaseH_sf"/>
</dbReference>
<dbReference type="GO" id="GO:0003676">
    <property type="term" value="F:nucleic acid binding"/>
    <property type="evidence" value="ECO:0007669"/>
    <property type="project" value="InterPro"/>
</dbReference>
<protein>
    <recommendedName>
        <fullName evidence="3">3'-5' exonuclease domain-containing protein</fullName>
    </recommendedName>
</protein>
<dbReference type="Pfam" id="PF03004">
    <property type="entry name" value="Transposase_24"/>
    <property type="match status" value="1"/>
</dbReference>
<organism evidence="4 5">
    <name type="scientific">Morella rubra</name>
    <name type="common">Chinese bayberry</name>
    <dbReference type="NCBI Taxonomy" id="262757"/>
    <lineage>
        <taxon>Eukaryota</taxon>
        <taxon>Viridiplantae</taxon>
        <taxon>Streptophyta</taxon>
        <taxon>Embryophyta</taxon>
        <taxon>Tracheophyta</taxon>
        <taxon>Spermatophyta</taxon>
        <taxon>Magnoliopsida</taxon>
        <taxon>eudicotyledons</taxon>
        <taxon>Gunneridae</taxon>
        <taxon>Pentapetalae</taxon>
        <taxon>rosids</taxon>
        <taxon>fabids</taxon>
        <taxon>Fagales</taxon>
        <taxon>Myricaceae</taxon>
        <taxon>Morella</taxon>
    </lineage>
</organism>
<dbReference type="InterPro" id="IPR002562">
    <property type="entry name" value="3'-5'_exonuclease_dom"/>
</dbReference>
<dbReference type="InterPro" id="IPR051132">
    <property type="entry name" value="3-5_Exonuclease_domain"/>
</dbReference>
<name>A0A6A1WEL7_9ROSI</name>
<gene>
    <name evidence="4" type="ORF">CJ030_MR2G022297</name>
</gene>
<comment type="caution">
    <text evidence="4">The sequence shown here is derived from an EMBL/GenBank/DDBJ whole genome shotgun (WGS) entry which is preliminary data.</text>
</comment>
<feature type="domain" description="3'-5' exonuclease" evidence="3">
    <location>
        <begin position="128"/>
        <end position="203"/>
    </location>
</feature>